<dbReference type="Pfam" id="PF05903">
    <property type="entry name" value="Peptidase_C97"/>
    <property type="match status" value="1"/>
</dbReference>
<feature type="compositionally biased region" description="Basic and acidic residues" evidence="4">
    <location>
        <begin position="353"/>
        <end position="362"/>
    </location>
</feature>
<feature type="compositionally biased region" description="Low complexity" evidence="4">
    <location>
        <begin position="447"/>
        <end position="509"/>
    </location>
</feature>
<dbReference type="EMBL" id="JARAKH010000043">
    <property type="protein sequence ID" value="KAK8379760.1"/>
    <property type="molecule type" value="Genomic_DNA"/>
</dbReference>
<comment type="caution">
    <text evidence="6">The sequence shown here is derived from an EMBL/GenBank/DDBJ whole genome shotgun (WGS) entry which is preliminary data.</text>
</comment>
<keyword evidence="3" id="KW-0378">Hydrolase</keyword>
<protein>
    <recommendedName>
        <fullName evidence="5">PPPDE domain-containing protein</fullName>
    </recommendedName>
</protein>
<feature type="compositionally biased region" description="Acidic residues" evidence="4">
    <location>
        <begin position="542"/>
        <end position="558"/>
    </location>
</feature>
<evidence type="ECO:0000313" key="7">
    <source>
        <dbReference type="Proteomes" id="UP001487740"/>
    </source>
</evidence>
<dbReference type="GO" id="GO:0008233">
    <property type="term" value="F:peptidase activity"/>
    <property type="evidence" value="ECO:0007669"/>
    <property type="project" value="UniProtKB-KW"/>
</dbReference>
<name>A0AAW0SWH0_SCYPA</name>
<proteinExistence type="inferred from homology"/>
<dbReference type="Gene3D" id="3.90.1720.30">
    <property type="entry name" value="PPPDE domains"/>
    <property type="match status" value="1"/>
</dbReference>
<evidence type="ECO:0000259" key="5">
    <source>
        <dbReference type="PROSITE" id="PS51858"/>
    </source>
</evidence>
<feature type="domain" description="PPPDE" evidence="5">
    <location>
        <begin position="29"/>
        <end position="161"/>
    </location>
</feature>
<feature type="compositionally biased region" description="Basic residues" evidence="4">
    <location>
        <begin position="241"/>
        <end position="268"/>
    </location>
</feature>
<feature type="region of interest" description="Disordered" evidence="4">
    <location>
        <begin position="224"/>
        <end position="599"/>
    </location>
</feature>
<dbReference type="Proteomes" id="UP001487740">
    <property type="component" value="Unassembled WGS sequence"/>
</dbReference>
<comment type="similarity">
    <text evidence="1">Belongs to the DeSI family.</text>
</comment>
<dbReference type="SMART" id="SM01179">
    <property type="entry name" value="DUF862"/>
    <property type="match status" value="1"/>
</dbReference>
<organism evidence="6 7">
    <name type="scientific">Scylla paramamosain</name>
    <name type="common">Mud crab</name>
    <dbReference type="NCBI Taxonomy" id="85552"/>
    <lineage>
        <taxon>Eukaryota</taxon>
        <taxon>Metazoa</taxon>
        <taxon>Ecdysozoa</taxon>
        <taxon>Arthropoda</taxon>
        <taxon>Crustacea</taxon>
        <taxon>Multicrustacea</taxon>
        <taxon>Malacostraca</taxon>
        <taxon>Eumalacostraca</taxon>
        <taxon>Eucarida</taxon>
        <taxon>Decapoda</taxon>
        <taxon>Pleocyemata</taxon>
        <taxon>Brachyura</taxon>
        <taxon>Eubrachyura</taxon>
        <taxon>Portunoidea</taxon>
        <taxon>Portunidae</taxon>
        <taxon>Portuninae</taxon>
        <taxon>Scylla</taxon>
    </lineage>
</organism>
<keyword evidence="2" id="KW-0645">Protease</keyword>
<dbReference type="GO" id="GO:0006508">
    <property type="term" value="P:proteolysis"/>
    <property type="evidence" value="ECO:0007669"/>
    <property type="project" value="UniProtKB-KW"/>
</dbReference>
<evidence type="ECO:0000256" key="1">
    <source>
        <dbReference type="ARBA" id="ARBA00008140"/>
    </source>
</evidence>
<gene>
    <name evidence="6" type="ORF">O3P69_019637</name>
</gene>
<feature type="compositionally biased region" description="Basic and acidic residues" evidence="4">
    <location>
        <begin position="227"/>
        <end position="240"/>
    </location>
</feature>
<evidence type="ECO:0000256" key="3">
    <source>
        <dbReference type="ARBA" id="ARBA00022801"/>
    </source>
</evidence>
<evidence type="ECO:0000313" key="6">
    <source>
        <dbReference type="EMBL" id="KAK8379760.1"/>
    </source>
</evidence>
<feature type="compositionally biased region" description="Pro residues" evidence="4">
    <location>
        <begin position="510"/>
        <end position="523"/>
    </location>
</feature>
<sequence length="869" mass="95566">MAAVRVADRQSFYDEQERRAMNGEDDIGYQVELFVYDLSKGIAKTMSPALLGKEIEGIWHTGVVAYGREYFFGSGGIESCRPGGTILGDPDRVEELGESQVPYQLFLEYIFGLGEATYKPGTYDLFKHNCNNFSDEVSQFLCGRGIPKHILQLPDEVPQHDLDIKSSGSRKINFANYNNNVHTFVPGEYGRQRQQQQQQQQGRSDSPDLELERLNQAIDQVRQNTLRLEDRRNSINEKVNKHDKKKKEKREKRDKKEKKEKKKKKKSRSTCDVPEGVNGDPTTSTSTSTPSTNPKPPLSKPPLPPATPPSTTREEQGSRSQTPSKIQVPEVTVTPAKEGGGGGGREGGGGGTEIEKEERKSPQPDADPQTLPQTTEGETSSQIATDEKTAVIDTNSDSQAPSQPNTDAQTDAQPSTDASKAPQPSTDTPAQTEDTATETNEASQGNTDTQTDSQTTTESATPSQTTTDSATPSQTTDATQSTSTPQTDTISPQQSTTDAPASPQPSTDAPAPPQPSTDTPAPPQTTTASSNGHTNALTPLESIEEEQAAQEVEREEVEENRMADQEIPEVVEGVEGVEPEPEPQGTSPPPPAEPEVEREPPITFRDYLDAREEFECLVGVLGNMLTPEEQAHLEELRAYVLDDEGSWALGENFSSLLGRVFHDGNVPDEARVHLVRVMAAAALKDDVILLLHQDRRDHTIMNYANRVEFLSPDQQEALALFFCNMFEHVSPSEWLLYISEWQDGSQATSNIRVTTKIAVNALLNTNPKCQEYGSAIMYNLGTKEVKTVVFDDVAPELAMAILQFFSTHPPEELLWRTMAALCRFTYSSTEVPALIKMIGPEPSTFRGASERVDALVEEIDAKLSRVRAF</sequence>
<accession>A0AAW0SWH0</accession>
<evidence type="ECO:0000256" key="2">
    <source>
        <dbReference type="ARBA" id="ARBA00022670"/>
    </source>
</evidence>
<dbReference type="PANTHER" id="PTHR12378:SF7">
    <property type="entry name" value="DESUMOYLATING ISOPEPTIDASE 1"/>
    <property type="match status" value="1"/>
</dbReference>
<feature type="compositionally biased region" description="Polar residues" evidence="4">
    <location>
        <begin position="392"/>
        <end position="446"/>
    </location>
</feature>
<dbReference type="InterPro" id="IPR011989">
    <property type="entry name" value="ARM-like"/>
</dbReference>
<feature type="compositionally biased region" description="Gly residues" evidence="4">
    <location>
        <begin position="338"/>
        <end position="352"/>
    </location>
</feature>
<feature type="compositionally biased region" description="Polar residues" evidence="4">
    <location>
        <begin position="370"/>
        <end position="384"/>
    </location>
</feature>
<reference evidence="6 7" key="1">
    <citation type="submission" date="2023-03" db="EMBL/GenBank/DDBJ databases">
        <title>High-quality genome of Scylla paramamosain provides insights in environmental adaptation.</title>
        <authorList>
            <person name="Zhang L."/>
        </authorList>
    </citation>
    <scope>NUCLEOTIDE SEQUENCE [LARGE SCALE GENOMIC DNA]</scope>
    <source>
        <strain evidence="6">LZ_2023a</strain>
        <tissue evidence="6">Muscle</tissue>
    </source>
</reference>
<dbReference type="PANTHER" id="PTHR12378">
    <property type="entry name" value="DESUMOYLATING ISOPEPTIDASE"/>
    <property type="match status" value="1"/>
</dbReference>
<dbReference type="GO" id="GO:0070646">
    <property type="term" value="P:protein modification by small protein removal"/>
    <property type="evidence" value="ECO:0007669"/>
    <property type="project" value="TreeGrafter"/>
</dbReference>
<evidence type="ECO:0000256" key="4">
    <source>
        <dbReference type="SAM" id="MobiDB-lite"/>
    </source>
</evidence>
<feature type="compositionally biased region" description="Pro residues" evidence="4">
    <location>
        <begin position="293"/>
        <end position="308"/>
    </location>
</feature>
<dbReference type="AlphaFoldDB" id="A0AAW0SWH0"/>
<keyword evidence="7" id="KW-1185">Reference proteome</keyword>
<dbReference type="InterPro" id="IPR008580">
    <property type="entry name" value="PPPDE_dom"/>
</dbReference>
<feature type="compositionally biased region" description="Low complexity" evidence="4">
    <location>
        <begin position="281"/>
        <end position="292"/>
    </location>
</feature>
<dbReference type="PROSITE" id="PS51858">
    <property type="entry name" value="PPPDE"/>
    <property type="match status" value="1"/>
</dbReference>
<dbReference type="InterPro" id="IPR042266">
    <property type="entry name" value="PPPDE_sf"/>
</dbReference>
<dbReference type="Gene3D" id="1.25.10.10">
    <property type="entry name" value="Leucine-rich Repeat Variant"/>
    <property type="match status" value="1"/>
</dbReference>